<reference evidence="2" key="1">
    <citation type="submission" date="2023-04" db="EMBL/GenBank/DDBJ databases">
        <title>Black Yeasts Isolated from many extreme environments.</title>
        <authorList>
            <person name="Coleine C."/>
            <person name="Stajich J.E."/>
            <person name="Selbmann L."/>
        </authorList>
    </citation>
    <scope>NUCLEOTIDE SEQUENCE</scope>
    <source>
        <strain evidence="2">CCFEE 5312</strain>
    </source>
</reference>
<name>A0AAJ0DDK9_9PEZI</name>
<organism evidence="2 3">
    <name type="scientific">Extremus antarcticus</name>
    <dbReference type="NCBI Taxonomy" id="702011"/>
    <lineage>
        <taxon>Eukaryota</taxon>
        <taxon>Fungi</taxon>
        <taxon>Dikarya</taxon>
        <taxon>Ascomycota</taxon>
        <taxon>Pezizomycotina</taxon>
        <taxon>Dothideomycetes</taxon>
        <taxon>Dothideomycetidae</taxon>
        <taxon>Mycosphaerellales</taxon>
        <taxon>Extremaceae</taxon>
        <taxon>Extremus</taxon>
    </lineage>
</organism>
<comment type="caution">
    <text evidence="2">The sequence shown here is derived from an EMBL/GenBank/DDBJ whole genome shotgun (WGS) entry which is preliminary data.</text>
</comment>
<sequence>MAPINLSENDTKLLKAVIGVMQASIDWEKVKEVAEMKTSKYARDRWAILRTKLTGANAGQETADGETGEAEATATPKPKKTPTPRKRKAAGEDGDDEETPKGKKKAAKKGGKAKSAEPEPVVEQGGEEDGDNIVVKTEEPNSAGDMMDDLV</sequence>
<evidence type="ECO:0000256" key="1">
    <source>
        <dbReference type="SAM" id="MobiDB-lite"/>
    </source>
</evidence>
<feature type="compositionally biased region" description="Basic residues" evidence="1">
    <location>
        <begin position="102"/>
        <end position="112"/>
    </location>
</feature>
<proteinExistence type="predicted"/>
<feature type="region of interest" description="Disordered" evidence="1">
    <location>
        <begin position="53"/>
        <end position="151"/>
    </location>
</feature>
<accession>A0AAJ0DDK9</accession>
<dbReference type="AlphaFoldDB" id="A0AAJ0DDK9"/>
<evidence type="ECO:0000313" key="3">
    <source>
        <dbReference type="Proteomes" id="UP001271007"/>
    </source>
</evidence>
<protein>
    <submittedName>
        <fullName evidence="2">Uncharacterized protein</fullName>
    </submittedName>
</protein>
<feature type="compositionally biased region" description="Basic residues" evidence="1">
    <location>
        <begin position="77"/>
        <end position="88"/>
    </location>
</feature>
<evidence type="ECO:0000313" key="2">
    <source>
        <dbReference type="EMBL" id="KAK3051951.1"/>
    </source>
</evidence>
<dbReference type="Proteomes" id="UP001271007">
    <property type="component" value="Unassembled WGS sequence"/>
</dbReference>
<dbReference type="EMBL" id="JAWDJX010000023">
    <property type="protein sequence ID" value="KAK3051951.1"/>
    <property type="molecule type" value="Genomic_DNA"/>
</dbReference>
<gene>
    <name evidence="2" type="ORF">LTR09_006905</name>
</gene>
<keyword evidence="3" id="KW-1185">Reference proteome</keyword>